<evidence type="ECO:0000256" key="2">
    <source>
        <dbReference type="ARBA" id="ARBA00022692"/>
    </source>
</evidence>
<feature type="transmembrane region" description="Helical" evidence="5">
    <location>
        <begin position="32"/>
        <end position="54"/>
    </location>
</feature>
<dbReference type="InterPro" id="IPR052527">
    <property type="entry name" value="Metal_cation-efflux_comp"/>
</dbReference>
<keyword evidence="4 5" id="KW-0472">Membrane</keyword>
<dbReference type="Gene3D" id="1.20.120.1630">
    <property type="match status" value="1"/>
</dbReference>
<dbReference type="Pfam" id="PF04191">
    <property type="entry name" value="PEMT"/>
    <property type="match status" value="1"/>
</dbReference>
<evidence type="ECO:0000313" key="7">
    <source>
        <dbReference type="Proteomes" id="UP000078396"/>
    </source>
</evidence>
<dbReference type="AlphaFoldDB" id="A0A178M170"/>
<evidence type="ECO:0000256" key="3">
    <source>
        <dbReference type="ARBA" id="ARBA00022989"/>
    </source>
</evidence>
<protein>
    <recommendedName>
        <fullName evidence="8">Isoprenylcysteine carboxyl methyltransferase</fullName>
    </recommendedName>
</protein>
<dbReference type="STRING" id="912594.AWC12_04290"/>
<feature type="transmembrane region" description="Helical" evidence="5">
    <location>
        <begin position="75"/>
        <end position="96"/>
    </location>
</feature>
<dbReference type="PANTHER" id="PTHR43847:SF1">
    <property type="entry name" value="BLL3993 PROTEIN"/>
    <property type="match status" value="1"/>
</dbReference>
<gene>
    <name evidence="6" type="ORF">A4X20_12610</name>
</gene>
<keyword evidence="3 5" id="KW-1133">Transmembrane helix</keyword>
<sequence length="224" mass="24280">MKTAAQALVSTIFGIAFFGVALFVPAGTVHYWQAWVFVAVFATATMIPSLVLAVRYPDALARRMKAGPAAESRPAQRIIISLTIGLVFVTFVLSALDHRFGWSSVPTWLVIVGNILVAVGLSIAQLVIVQNNYAAATIRVEADQPLVSTGLYGLVRHPMYLGTVIMMIGTPPALDSLWGLLAVVAAVPVLAARILDEEKMLNAELAGYRDYTQQVRYRLIPGVW</sequence>
<feature type="transmembrane region" description="Helical" evidence="5">
    <location>
        <begin position="108"/>
        <end position="129"/>
    </location>
</feature>
<dbReference type="GO" id="GO:0012505">
    <property type="term" value="C:endomembrane system"/>
    <property type="evidence" value="ECO:0007669"/>
    <property type="project" value="UniProtKB-SubCell"/>
</dbReference>
<dbReference type="RefSeq" id="WP_064280277.1">
    <property type="nucleotide sequence ID" value="NZ_LWCS01000003.1"/>
</dbReference>
<name>A0A178M170_MYCIR</name>
<feature type="transmembrane region" description="Helical" evidence="5">
    <location>
        <begin position="7"/>
        <end position="26"/>
    </location>
</feature>
<dbReference type="Proteomes" id="UP000078396">
    <property type="component" value="Unassembled WGS sequence"/>
</dbReference>
<comment type="caution">
    <text evidence="6">The sequence shown here is derived from an EMBL/GenBank/DDBJ whole genome shotgun (WGS) entry which is preliminary data.</text>
</comment>
<dbReference type="EMBL" id="LWCS01000003">
    <property type="protein sequence ID" value="OAN41451.1"/>
    <property type="molecule type" value="Genomic_DNA"/>
</dbReference>
<organism evidence="6 7">
    <name type="scientific">Mycolicibacterium iranicum</name>
    <name type="common">Mycobacterium iranicum</name>
    <dbReference type="NCBI Taxonomy" id="912594"/>
    <lineage>
        <taxon>Bacteria</taxon>
        <taxon>Bacillati</taxon>
        <taxon>Actinomycetota</taxon>
        <taxon>Actinomycetes</taxon>
        <taxon>Mycobacteriales</taxon>
        <taxon>Mycobacteriaceae</taxon>
        <taxon>Mycolicibacterium</taxon>
    </lineage>
</organism>
<feature type="transmembrane region" description="Helical" evidence="5">
    <location>
        <begin position="176"/>
        <end position="195"/>
    </location>
</feature>
<evidence type="ECO:0000256" key="4">
    <source>
        <dbReference type="ARBA" id="ARBA00023136"/>
    </source>
</evidence>
<evidence type="ECO:0000256" key="5">
    <source>
        <dbReference type="SAM" id="Phobius"/>
    </source>
</evidence>
<reference evidence="6 7" key="1">
    <citation type="submission" date="2016-04" db="EMBL/GenBank/DDBJ databases">
        <title>Draft Genome Sequences of Staphylococcus capitis Strain H36, S. capitis Strain H65, S. cohnii Strain H62, S. hominis Strain H69, Mycobacterium iranicum Strain H39, Plantibacter sp. Strain H53, Pseudomonas oryzihabitans Strain H72, and Microbacterium sp. Strain H83, isolated from residential settings.</title>
        <authorList>
            <person name="Lymperopoulou D."/>
            <person name="Adams R.I."/>
            <person name="Lindow S."/>
            <person name="Coil D.A."/>
            <person name="Jospin G."/>
            <person name="Eisen J.A."/>
        </authorList>
    </citation>
    <scope>NUCLEOTIDE SEQUENCE [LARGE SCALE GENOMIC DNA]</scope>
    <source>
        <strain evidence="6 7">H39</strain>
    </source>
</reference>
<comment type="subcellular location">
    <subcellularLocation>
        <location evidence="1">Endomembrane system</location>
        <topology evidence="1">Multi-pass membrane protein</topology>
    </subcellularLocation>
</comment>
<evidence type="ECO:0000256" key="1">
    <source>
        <dbReference type="ARBA" id="ARBA00004127"/>
    </source>
</evidence>
<dbReference type="eggNOG" id="COG2020">
    <property type="taxonomic scope" value="Bacteria"/>
</dbReference>
<proteinExistence type="predicted"/>
<evidence type="ECO:0000313" key="6">
    <source>
        <dbReference type="EMBL" id="OAN41451.1"/>
    </source>
</evidence>
<dbReference type="PANTHER" id="PTHR43847">
    <property type="entry name" value="BLL3993 PROTEIN"/>
    <property type="match status" value="1"/>
</dbReference>
<keyword evidence="2 5" id="KW-0812">Transmembrane</keyword>
<dbReference type="OrthoDB" id="7203053at2"/>
<dbReference type="InterPro" id="IPR007318">
    <property type="entry name" value="Phopholipid_MeTrfase"/>
</dbReference>
<accession>A0A178M170</accession>
<evidence type="ECO:0008006" key="8">
    <source>
        <dbReference type="Google" id="ProtNLM"/>
    </source>
</evidence>